<protein>
    <submittedName>
        <fullName evidence="1">Uncharacterized protein</fullName>
    </submittedName>
</protein>
<sequence>MDSGLIQQASSYVLMFKWMLYEGGLYGIVPRLSPFFPRLHPQIPGVSQLTSGKLTPQPLPVARKGSSQIVVLEGWLDPTYSVQFSLQRYFDACIISHIPSCHLHEWKTLENSLYAQEALLLWSWDQRSGFLQLLYSKSLHLSFVTEKDCQCLEMAFCVTHSICK</sequence>
<dbReference type="EMBL" id="CM037621">
    <property type="protein sequence ID" value="KAH8002534.1"/>
    <property type="molecule type" value="Genomic_DNA"/>
</dbReference>
<comment type="caution">
    <text evidence="1">The sequence shown here is derived from an EMBL/GenBank/DDBJ whole genome shotgun (WGS) entry which is preliminary data.</text>
</comment>
<name>A0ACB8FAU0_9SAUR</name>
<accession>A0ACB8FAU0</accession>
<organism evidence="1 2">
    <name type="scientific">Sphaerodactylus townsendi</name>
    <dbReference type="NCBI Taxonomy" id="933632"/>
    <lineage>
        <taxon>Eukaryota</taxon>
        <taxon>Metazoa</taxon>
        <taxon>Chordata</taxon>
        <taxon>Craniata</taxon>
        <taxon>Vertebrata</taxon>
        <taxon>Euteleostomi</taxon>
        <taxon>Lepidosauria</taxon>
        <taxon>Squamata</taxon>
        <taxon>Bifurcata</taxon>
        <taxon>Gekkota</taxon>
        <taxon>Sphaerodactylidae</taxon>
        <taxon>Sphaerodactylus</taxon>
    </lineage>
</organism>
<proteinExistence type="predicted"/>
<keyword evidence="2" id="KW-1185">Reference proteome</keyword>
<gene>
    <name evidence="1" type="ORF">K3G42_025585</name>
</gene>
<dbReference type="Proteomes" id="UP000827872">
    <property type="component" value="Linkage Group LG08"/>
</dbReference>
<evidence type="ECO:0000313" key="1">
    <source>
        <dbReference type="EMBL" id="KAH8002534.1"/>
    </source>
</evidence>
<reference evidence="1" key="1">
    <citation type="submission" date="2021-08" db="EMBL/GenBank/DDBJ databases">
        <title>The first chromosome-level gecko genome reveals the dynamic sex chromosomes of Neotropical dwarf geckos (Sphaerodactylidae: Sphaerodactylus).</title>
        <authorList>
            <person name="Pinto B.J."/>
            <person name="Keating S.E."/>
            <person name="Gamble T."/>
        </authorList>
    </citation>
    <scope>NUCLEOTIDE SEQUENCE</scope>
    <source>
        <strain evidence="1">TG3544</strain>
    </source>
</reference>
<evidence type="ECO:0000313" key="2">
    <source>
        <dbReference type="Proteomes" id="UP000827872"/>
    </source>
</evidence>